<keyword evidence="10" id="KW-1185">Reference proteome</keyword>
<evidence type="ECO:0000256" key="5">
    <source>
        <dbReference type="ARBA" id="ARBA00022982"/>
    </source>
</evidence>
<evidence type="ECO:0000256" key="6">
    <source>
        <dbReference type="ARBA" id="ARBA00023004"/>
    </source>
</evidence>
<dbReference type="SUPFAM" id="SSF54862">
    <property type="entry name" value="4Fe-4S ferredoxins"/>
    <property type="match status" value="1"/>
</dbReference>
<dbReference type="EMBL" id="CP002606">
    <property type="protein sequence ID" value="AEA34444.1"/>
    <property type="molecule type" value="Genomic_DNA"/>
</dbReference>
<dbReference type="InParanoid" id="F2LTR8"/>
<sequence>MKVVRIKEDNCVYCHLCEVACIVEHSQSKDIIKAFKREERPIARCTVEFNYPVSLSVMCRHCDDAPCMEACQNGSMHRDERGYVVVNPDTCVGCWMCVMACPYGVIKTDTRREAWGLSTKCDLCPEREIPACVEACPNEALTFEEL</sequence>
<evidence type="ECO:0000256" key="2">
    <source>
        <dbReference type="ARBA" id="ARBA00022485"/>
    </source>
</evidence>
<protein>
    <submittedName>
        <fullName evidence="9">4Fe-4S ferredoxin iron-sulfur binding domain-containing protein</fullName>
    </submittedName>
</protein>
<gene>
    <name evidence="9" type="ordered locus">Hipma_1488</name>
</gene>
<keyword evidence="1" id="KW-0813">Transport</keyword>
<reference evidence="9 10" key="1">
    <citation type="journal article" date="2011" name="Stand. Genomic Sci.">
        <title>Complete genome sequence of the thermophilic sulfur-reducer Hippea maritima type strain (MH(2)).</title>
        <authorList>
            <person name="Huntemann M."/>
            <person name="Lu M."/>
            <person name="Nolan M."/>
            <person name="Lapidus A."/>
            <person name="Lucas S."/>
            <person name="Hammon N."/>
            <person name="Deshpande S."/>
            <person name="Cheng J.F."/>
            <person name="Tapia R."/>
            <person name="Han C."/>
            <person name="Goodwin L."/>
            <person name="Pitluck S."/>
            <person name="Liolios K."/>
            <person name="Pagani I."/>
            <person name="Ivanova N."/>
            <person name="Ovchinikova G."/>
            <person name="Pati A."/>
            <person name="Chen A."/>
            <person name="Palaniappan K."/>
            <person name="Land M."/>
            <person name="Hauser L."/>
            <person name="Jeffries C.D."/>
            <person name="Detter J.C."/>
            <person name="Brambilla E.M."/>
            <person name="Rohde M."/>
            <person name="Spring S."/>
            <person name="Goker M."/>
            <person name="Woyke T."/>
            <person name="Bristow J."/>
            <person name="Eisen J.A."/>
            <person name="Markowitz V."/>
            <person name="Hugenholtz P."/>
            <person name="Kyrpides N.C."/>
            <person name="Klenk H.P."/>
            <person name="Mavromatis K."/>
        </authorList>
    </citation>
    <scope>NUCLEOTIDE SEQUENCE [LARGE SCALE GENOMIC DNA]</scope>
    <source>
        <strain evidence="10">ATCC 700847 / DSM 10411 / MH2</strain>
    </source>
</reference>
<feature type="domain" description="4Fe-4S ferredoxin-type" evidence="8">
    <location>
        <begin position="82"/>
        <end position="111"/>
    </location>
</feature>
<evidence type="ECO:0000259" key="8">
    <source>
        <dbReference type="PROSITE" id="PS51379"/>
    </source>
</evidence>
<dbReference type="OrthoDB" id="9789030at2"/>
<dbReference type="FunCoup" id="F2LTR8">
    <property type="interactions" value="36"/>
</dbReference>
<keyword evidence="4" id="KW-0677">Repeat</keyword>
<dbReference type="HOGENOM" id="CLU_043374_3_1_7"/>
<reference evidence="10" key="2">
    <citation type="submission" date="2011-03" db="EMBL/GenBank/DDBJ databases">
        <title>The complete genome of Hippea maritima DSM 10411.</title>
        <authorList>
            <consortium name="US DOE Joint Genome Institute (JGI-PGF)"/>
            <person name="Lucas S."/>
            <person name="Copeland A."/>
            <person name="Lapidus A."/>
            <person name="Bruce D."/>
            <person name="Goodwin L."/>
            <person name="Pitluck S."/>
            <person name="Peters L."/>
            <person name="Kyrpides N."/>
            <person name="Mavromatis K."/>
            <person name="Pagani I."/>
            <person name="Ivanova N."/>
            <person name="Mikhailova N."/>
            <person name="Lu M."/>
            <person name="Detter J.C."/>
            <person name="Tapia R."/>
            <person name="Han C."/>
            <person name="Land M."/>
            <person name="Hauser L."/>
            <person name="Markowitz V."/>
            <person name="Cheng J.-F."/>
            <person name="Hugenholtz P."/>
            <person name="Woyke T."/>
            <person name="Wu D."/>
            <person name="Spring S."/>
            <person name="Schroeder M."/>
            <person name="Brambilla E."/>
            <person name="Klenk H.-P."/>
            <person name="Eisen J.A."/>
        </authorList>
    </citation>
    <scope>NUCLEOTIDE SEQUENCE [LARGE SCALE GENOMIC DNA]</scope>
    <source>
        <strain evidence="10">ATCC 700847 / DSM 10411 / MH2</strain>
    </source>
</reference>
<dbReference type="PANTHER" id="PTHR43177">
    <property type="entry name" value="PROTEIN NRFC"/>
    <property type="match status" value="1"/>
</dbReference>
<keyword evidence="7" id="KW-0411">Iron-sulfur</keyword>
<evidence type="ECO:0000313" key="10">
    <source>
        <dbReference type="Proteomes" id="UP000008139"/>
    </source>
</evidence>
<dbReference type="GO" id="GO:0051539">
    <property type="term" value="F:4 iron, 4 sulfur cluster binding"/>
    <property type="evidence" value="ECO:0007669"/>
    <property type="project" value="UniProtKB-KW"/>
</dbReference>
<dbReference type="KEGG" id="hmr:Hipma_1488"/>
<accession>F2LTR8</accession>
<organism evidence="9 10">
    <name type="scientific">Hippea maritima (strain ATCC 700847 / DSM 10411 / MH2)</name>
    <dbReference type="NCBI Taxonomy" id="760142"/>
    <lineage>
        <taxon>Bacteria</taxon>
        <taxon>Pseudomonadati</taxon>
        <taxon>Campylobacterota</taxon>
        <taxon>Desulfurellia</taxon>
        <taxon>Desulfurellales</taxon>
        <taxon>Hippeaceae</taxon>
        <taxon>Hippea</taxon>
    </lineage>
</organism>
<evidence type="ECO:0000256" key="7">
    <source>
        <dbReference type="ARBA" id="ARBA00023014"/>
    </source>
</evidence>
<dbReference type="InterPro" id="IPR050954">
    <property type="entry name" value="ET_IronSulfur_Cluster-Binding"/>
</dbReference>
<dbReference type="PROSITE" id="PS00198">
    <property type="entry name" value="4FE4S_FER_1"/>
    <property type="match status" value="1"/>
</dbReference>
<dbReference type="STRING" id="760142.Hipma_1488"/>
<dbReference type="GO" id="GO:0046872">
    <property type="term" value="F:metal ion binding"/>
    <property type="evidence" value="ECO:0007669"/>
    <property type="project" value="UniProtKB-KW"/>
</dbReference>
<dbReference type="InterPro" id="IPR017896">
    <property type="entry name" value="4Fe4S_Fe-S-bd"/>
</dbReference>
<dbReference type="Gene3D" id="3.30.70.20">
    <property type="match status" value="2"/>
</dbReference>
<dbReference type="CDD" id="cd10563">
    <property type="entry name" value="CooF_like"/>
    <property type="match status" value="1"/>
</dbReference>
<evidence type="ECO:0000256" key="4">
    <source>
        <dbReference type="ARBA" id="ARBA00022737"/>
    </source>
</evidence>
<dbReference type="eggNOG" id="COG1142">
    <property type="taxonomic scope" value="Bacteria"/>
</dbReference>
<dbReference type="InterPro" id="IPR017900">
    <property type="entry name" value="4Fe4S_Fe_S_CS"/>
</dbReference>
<dbReference type="RefSeq" id="WP_013682473.1">
    <property type="nucleotide sequence ID" value="NC_015318.1"/>
</dbReference>
<dbReference type="PANTHER" id="PTHR43177:SF5">
    <property type="entry name" value="ANAEROBIC DIMETHYL SULFOXIDE REDUCTASE CHAIN B-RELATED"/>
    <property type="match status" value="1"/>
</dbReference>
<proteinExistence type="predicted"/>
<evidence type="ECO:0000256" key="1">
    <source>
        <dbReference type="ARBA" id="ARBA00022448"/>
    </source>
</evidence>
<dbReference type="PROSITE" id="PS51379">
    <property type="entry name" value="4FE4S_FER_2"/>
    <property type="match status" value="2"/>
</dbReference>
<dbReference type="Pfam" id="PF13247">
    <property type="entry name" value="Fer4_11"/>
    <property type="match status" value="1"/>
</dbReference>
<dbReference type="Proteomes" id="UP000008139">
    <property type="component" value="Chromosome"/>
</dbReference>
<feature type="domain" description="4Fe-4S ferredoxin-type" evidence="8">
    <location>
        <begin position="2"/>
        <end position="31"/>
    </location>
</feature>
<evidence type="ECO:0000256" key="3">
    <source>
        <dbReference type="ARBA" id="ARBA00022723"/>
    </source>
</evidence>
<keyword evidence="5" id="KW-0249">Electron transport</keyword>
<dbReference type="AlphaFoldDB" id="F2LTR8"/>
<keyword evidence="2" id="KW-0004">4Fe-4S</keyword>
<evidence type="ECO:0000313" key="9">
    <source>
        <dbReference type="EMBL" id="AEA34444.1"/>
    </source>
</evidence>
<keyword evidence="6" id="KW-0408">Iron</keyword>
<keyword evidence="3" id="KW-0479">Metal-binding</keyword>
<name>F2LTR8_HIPMA</name>